<name>A0A7K8Z8F7_9PASS</name>
<dbReference type="AlphaFoldDB" id="A0A7K8Z8F7"/>
<feature type="chain" id="PRO_5029812851" evidence="10">
    <location>
        <begin position="23"/>
        <end position="64"/>
    </location>
</feature>
<feature type="non-terminal residue" evidence="12">
    <location>
        <position position="1"/>
    </location>
</feature>
<evidence type="ECO:0000256" key="2">
    <source>
        <dbReference type="ARBA" id="ARBA00004613"/>
    </source>
</evidence>
<dbReference type="SUPFAM" id="SSF57392">
    <property type="entry name" value="Defensin-like"/>
    <property type="match status" value="1"/>
</dbReference>
<evidence type="ECO:0000256" key="7">
    <source>
        <dbReference type="ARBA" id="ARBA00022940"/>
    </source>
</evidence>
<dbReference type="EMBL" id="VWZD01012952">
    <property type="protein sequence ID" value="NXG11871.1"/>
    <property type="molecule type" value="Genomic_DNA"/>
</dbReference>
<evidence type="ECO:0000256" key="6">
    <source>
        <dbReference type="ARBA" id="ARBA00022729"/>
    </source>
</evidence>
<keyword evidence="7" id="KW-0211">Defensin</keyword>
<dbReference type="Proteomes" id="UP000558958">
    <property type="component" value="Unassembled WGS sequence"/>
</dbReference>
<evidence type="ECO:0000256" key="5">
    <source>
        <dbReference type="ARBA" id="ARBA00022529"/>
    </source>
</evidence>
<keyword evidence="8" id="KW-0044">Antibiotic</keyword>
<dbReference type="PANTHER" id="PTHR21388:SF9">
    <property type="entry name" value="BETA-DEFENSIN 1"/>
    <property type="match status" value="1"/>
</dbReference>
<keyword evidence="4" id="KW-0964">Secreted</keyword>
<proteinExistence type="inferred from homology"/>
<evidence type="ECO:0000256" key="8">
    <source>
        <dbReference type="ARBA" id="ARBA00023022"/>
    </source>
</evidence>
<evidence type="ECO:0000256" key="9">
    <source>
        <dbReference type="ARBA" id="ARBA00023157"/>
    </source>
</evidence>
<comment type="subcellular location">
    <subcellularLocation>
        <location evidence="1">Cytoplasmic granule</location>
    </subcellularLocation>
    <subcellularLocation>
        <location evidence="2">Secreted</location>
    </subcellularLocation>
</comment>
<keyword evidence="5" id="KW-0929">Antimicrobial</keyword>
<dbReference type="InterPro" id="IPR001855">
    <property type="entry name" value="Defensin_beta-like"/>
</dbReference>
<accession>A0A7K8Z8F7</accession>
<evidence type="ECO:0000259" key="11">
    <source>
        <dbReference type="Pfam" id="PF00711"/>
    </source>
</evidence>
<keyword evidence="6 10" id="KW-0732">Signal</keyword>
<dbReference type="PANTHER" id="PTHR21388">
    <property type="entry name" value="BETA-DEFENSIN-RELATED"/>
    <property type="match status" value="1"/>
</dbReference>
<gene>
    <name evidence="12" type="primary">Gal10</name>
    <name evidence="12" type="ORF">SAKLUC_R12222</name>
</gene>
<evidence type="ECO:0000256" key="10">
    <source>
        <dbReference type="SAM" id="SignalP"/>
    </source>
</evidence>
<comment type="caution">
    <text evidence="12">The sequence shown here is derived from an EMBL/GenBank/DDBJ whole genome shotgun (WGS) entry which is preliminary data.</text>
</comment>
<evidence type="ECO:0000313" key="12">
    <source>
        <dbReference type="EMBL" id="NXG11871.1"/>
    </source>
</evidence>
<feature type="non-terminal residue" evidence="12">
    <location>
        <position position="64"/>
    </location>
</feature>
<keyword evidence="9" id="KW-1015">Disulfide bond</keyword>
<protein>
    <submittedName>
        <fullName evidence="12">GLL10 protein</fullName>
    </submittedName>
</protein>
<feature type="domain" description="Beta-defensin-like" evidence="11">
    <location>
        <begin position="28"/>
        <end position="62"/>
    </location>
</feature>
<dbReference type="GO" id="GO:0050830">
    <property type="term" value="P:defense response to Gram-positive bacterium"/>
    <property type="evidence" value="ECO:0007669"/>
    <property type="project" value="TreeGrafter"/>
</dbReference>
<evidence type="ECO:0000256" key="4">
    <source>
        <dbReference type="ARBA" id="ARBA00022525"/>
    </source>
</evidence>
<organism evidence="12 13">
    <name type="scientific">Sakesphorus luctuosus</name>
    <dbReference type="NCBI Taxonomy" id="419690"/>
    <lineage>
        <taxon>Eukaryota</taxon>
        <taxon>Metazoa</taxon>
        <taxon>Chordata</taxon>
        <taxon>Craniata</taxon>
        <taxon>Vertebrata</taxon>
        <taxon>Euteleostomi</taxon>
        <taxon>Archelosauria</taxon>
        <taxon>Archosauria</taxon>
        <taxon>Dinosauria</taxon>
        <taxon>Saurischia</taxon>
        <taxon>Theropoda</taxon>
        <taxon>Coelurosauria</taxon>
        <taxon>Aves</taxon>
        <taxon>Neognathae</taxon>
        <taxon>Neoaves</taxon>
        <taxon>Telluraves</taxon>
        <taxon>Australaves</taxon>
        <taxon>Passeriformes</taxon>
        <taxon>Thamnophilidae</taxon>
        <taxon>Sakesphorus</taxon>
    </lineage>
</organism>
<evidence type="ECO:0000256" key="1">
    <source>
        <dbReference type="ARBA" id="ARBA00004463"/>
    </source>
</evidence>
<reference evidence="12 13" key="1">
    <citation type="submission" date="2019-09" db="EMBL/GenBank/DDBJ databases">
        <title>Bird 10,000 Genomes (B10K) Project - Family phase.</title>
        <authorList>
            <person name="Zhang G."/>
        </authorList>
    </citation>
    <scope>NUCLEOTIDE SEQUENCE [LARGE SCALE GENOMIC DNA]</scope>
    <source>
        <strain evidence="12">B10K-DU-001-06</strain>
        <tissue evidence="12">Muscle</tissue>
    </source>
</reference>
<keyword evidence="13" id="KW-1185">Reference proteome</keyword>
<dbReference type="GO" id="GO:0050829">
    <property type="term" value="P:defense response to Gram-negative bacterium"/>
    <property type="evidence" value="ECO:0007669"/>
    <property type="project" value="TreeGrafter"/>
</dbReference>
<comment type="similarity">
    <text evidence="3">Belongs to the beta-defensin family.</text>
</comment>
<evidence type="ECO:0000313" key="13">
    <source>
        <dbReference type="Proteomes" id="UP000558958"/>
    </source>
</evidence>
<dbReference type="GO" id="GO:0005615">
    <property type="term" value="C:extracellular space"/>
    <property type="evidence" value="ECO:0007669"/>
    <property type="project" value="TreeGrafter"/>
</dbReference>
<dbReference type="GO" id="GO:0031731">
    <property type="term" value="F:CCR6 chemokine receptor binding"/>
    <property type="evidence" value="ECO:0007669"/>
    <property type="project" value="TreeGrafter"/>
</dbReference>
<dbReference type="GO" id="GO:0002227">
    <property type="term" value="P:innate immune response in mucosa"/>
    <property type="evidence" value="ECO:0007669"/>
    <property type="project" value="TreeGrafter"/>
</dbReference>
<evidence type="ECO:0000256" key="3">
    <source>
        <dbReference type="ARBA" id="ARBA00007371"/>
    </source>
</evidence>
<dbReference type="Pfam" id="PF00711">
    <property type="entry name" value="Defensin_beta"/>
    <property type="match status" value="1"/>
</dbReference>
<feature type="signal peptide" evidence="10">
    <location>
        <begin position="1"/>
        <end position="22"/>
    </location>
</feature>
<sequence length="64" mass="6944">MKLLYLLFAVFLLIFKATSGSADSIFPDTVECKTQGKFCHAGPCPPPFSVSGTCHRGMLNCCSR</sequence>